<dbReference type="InterPro" id="IPR051675">
    <property type="entry name" value="Endo/Exo/Phosphatase_dom_1"/>
</dbReference>
<accession>A0A517P0Z2</accession>
<dbReference type="GO" id="GO:0015627">
    <property type="term" value="C:type II protein secretion system complex"/>
    <property type="evidence" value="ECO:0007669"/>
    <property type="project" value="TreeGrafter"/>
</dbReference>
<protein>
    <submittedName>
        <fullName evidence="1">ComE operon protein 1</fullName>
    </submittedName>
</protein>
<sequence>MSLTTKTPPTNLPVTKMTTVPLMQRPVQLLIVLVVCLLFVSQIRFSQLANPAQDNVPANRVATGVLVDVNRAELRELSLLPSVGPVLARRIVSDRQLNGPFKSLGDLKRIHGIGDKKLAQIRLYCVSPAPAAAESLMALASESP</sequence>
<dbReference type="Gene3D" id="1.10.150.320">
    <property type="entry name" value="Photosystem II 12 kDa extrinsic protein"/>
    <property type="match status" value="1"/>
</dbReference>
<dbReference type="GO" id="GO:0015628">
    <property type="term" value="P:protein secretion by the type II secretion system"/>
    <property type="evidence" value="ECO:0007669"/>
    <property type="project" value="TreeGrafter"/>
</dbReference>
<dbReference type="AlphaFoldDB" id="A0A517P0Z2"/>
<keyword evidence="2" id="KW-1185">Reference proteome</keyword>
<dbReference type="OrthoDB" id="9790239at2"/>
<name>A0A517P0Z2_9BACT</name>
<dbReference type="Pfam" id="PF12836">
    <property type="entry name" value="HHH_3"/>
    <property type="match status" value="1"/>
</dbReference>
<dbReference type="PANTHER" id="PTHR21180:SF32">
    <property type="entry name" value="ENDONUCLEASE_EXONUCLEASE_PHOSPHATASE FAMILY DOMAIN-CONTAINING PROTEIN 1"/>
    <property type="match status" value="1"/>
</dbReference>
<dbReference type="InterPro" id="IPR010994">
    <property type="entry name" value="RuvA_2-like"/>
</dbReference>
<reference evidence="1 2" key="1">
    <citation type="submission" date="2019-02" db="EMBL/GenBank/DDBJ databases">
        <title>Deep-cultivation of Planctomycetes and their phenomic and genomic characterization uncovers novel biology.</title>
        <authorList>
            <person name="Wiegand S."/>
            <person name="Jogler M."/>
            <person name="Boedeker C."/>
            <person name="Pinto D."/>
            <person name="Vollmers J."/>
            <person name="Rivas-Marin E."/>
            <person name="Kohn T."/>
            <person name="Peeters S.H."/>
            <person name="Heuer A."/>
            <person name="Rast P."/>
            <person name="Oberbeckmann S."/>
            <person name="Bunk B."/>
            <person name="Jeske O."/>
            <person name="Meyerdierks A."/>
            <person name="Storesund J.E."/>
            <person name="Kallscheuer N."/>
            <person name="Luecker S."/>
            <person name="Lage O.M."/>
            <person name="Pohl T."/>
            <person name="Merkel B.J."/>
            <person name="Hornburger P."/>
            <person name="Mueller R.-W."/>
            <person name="Bruemmer F."/>
            <person name="Labrenz M."/>
            <person name="Spormann A.M."/>
            <person name="Op den Camp H."/>
            <person name="Overmann J."/>
            <person name="Amann R."/>
            <person name="Jetten M.S.M."/>
            <person name="Mascher T."/>
            <person name="Medema M.H."/>
            <person name="Devos D.P."/>
            <person name="Kaster A.-K."/>
            <person name="Ovreas L."/>
            <person name="Rohde M."/>
            <person name="Galperin M.Y."/>
            <person name="Jogler C."/>
        </authorList>
    </citation>
    <scope>NUCLEOTIDE SEQUENCE [LARGE SCALE GENOMIC DNA]</scope>
    <source>
        <strain evidence="1 2">K23_9</strain>
    </source>
</reference>
<dbReference type="PANTHER" id="PTHR21180">
    <property type="entry name" value="ENDONUCLEASE/EXONUCLEASE/PHOSPHATASE FAMILY DOMAIN-CONTAINING PROTEIN 1"/>
    <property type="match status" value="1"/>
</dbReference>
<organism evidence="1 2">
    <name type="scientific">Stieleria marina</name>
    <dbReference type="NCBI Taxonomy" id="1930275"/>
    <lineage>
        <taxon>Bacteria</taxon>
        <taxon>Pseudomonadati</taxon>
        <taxon>Planctomycetota</taxon>
        <taxon>Planctomycetia</taxon>
        <taxon>Pirellulales</taxon>
        <taxon>Pirellulaceae</taxon>
        <taxon>Stieleria</taxon>
    </lineage>
</organism>
<evidence type="ECO:0000313" key="1">
    <source>
        <dbReference type="EMBL" id="QDT13035.1"/>
    </source>
</evidence>
<proteinExistence type="predicted"/>
<dbReference type="EMBL" id="CP036526">
    <property type="protein sequence ID" value="QDT13035.1"/>
    <property type="molecule type" value="Genomic_DNA"/>
</dbReference>
<dbReference type="Proteomes" id="UP000319817">
    <property type="component" value="Chromosome"/>
</dbReference>
<gene>
    <name evidence="1" type="primary">comEA</name>
    <name evidence="1" type="ORF">K239x_50500</name>
</gene>
<dbReference type="RefSeq" id="WP_145420836.1">
    <property type="nucleotide sequence ID" value="NZ_CP036526.1"/>
</dbReference>
<dbReference type="SUPFAM" id="SSF47781">
    <property type="entry name" value="RuvA domain 2-like"/>
    <property type="match status" value="1"/>
</dbReference>
<evidence type="ECO:0000313" key="2">
    <source>
        <dbReference type="Proteomes" id="UP000319817"/>
    </source>
</evidence>